<dbReference type="PANTHER" id="PTHR10292">
    <property type="entry name" value="CLATHRIN HEAVY CHAIN RELATED"/>
    <property type="match status" value="1"/>
</dbReference>
<evidence type="ECO:0000313" key="2">
    <source>
        <dbReference type="EMBL" id="KAF0535587.1"/>
    </source>
</evidence>
<keyword evidence="3" id="KW-1185">Reference proteome</keyword>
<dbReference type="GO" id="GO:0005829">
    <property type="term" value="C:cytosol"/>
    <property type="evidence" value="ECO:0007669"/>
    <property type="project" value="GOC"/>
</dbReference>
<dbReference type="InterPro" id="IPR055358">
    <property type="entry name" value="CHCR"/>
</dbReference>
<comment type="caution">
    <text evidence="2">The sequence shown here is derived from an EMBL/GenBank/DDBJ whole genome shotgun (WGS) entry which is preliminary data.</text>
</comment>
<dbReference type="AlphaFoldDB" id="A0A8H4EQK2"/>
<dbReference type="Proteomes" id="UP000439903">
    <property type="component" value="Unassembled WGS sequence"/>
</dbReference>
<dbReference type="PROSITE" id="PS50236">
    <property type="entry name" value="CHCR"/>
    <property type="match status" value="1"/>
</dbReference>
<dbReference type="GO" id="GO:0006895">
    <property type="term" value="P:Golgi to endosome transport"/>
    <property type="evidence" value="ECO:0007669"/>
    <property type="project" value="TreeGrafter"/>
</dbReference>
<proteinExistence type="predicted"/>
<dbReference type="InterPro" id="IPR011990">
    <property type="entry name" value="TPR-like_helical_dom_sf"/>
</dbReference>
<dbReference type="PANTHER" id="PTHR10292:SF1">
    <property type="entry name" value="CLATHRIN HEAVY CHAIN"/>
    <property type="match status" value="1"/>
</dbReference>
<dbReference type="GO" id="GO:0030479">
    <property type="term" value="C:actin cortical patch"/>
    <property type="evidence" value="ECO:0007669"/>
    <property type="project" value="TreeGrafter"/>
</dbReference>
<dbReference type="GO" id="GO:0032051">
    <property type="term" value="F:clathrin light chain binding"/>
    <property type="evidence" value="ECO:0007669"/>
    <property type="project" value="TreeGrafter"/>
</dbReference>
<dbReference type="Pfam" id="PF00637">
    <property type="entry name" value="Clathrin"/>
    <property type="match status" value="1"/>
</dbReference>
<feature type="repeat" description="CHCR" evidence="1">
    <location>
        <begin position="1"/>
        <end position="100"/>
    </location>
</feature>
<dbReference type="InterPro" id="IPR000547">
    <property type="entry name" value="Clathrin_H-chain/VPS_repeat"/>
</dbReference>
<sequence length="176" mass="20245">DKSKVMDYLNKLNNFDAPDVAEIAVKNGHYEGAFNIYKNHDENTNAINCNNSEVWNRLAKAQIEGLRIKDTIDISSRAGKHEDLVKYLQMCRKKLCEPVVDTSTLVHLGEYQTVVDSARRPAVQRFGKMFIMLARSIKNFVYIYATNNEAVNEAYNDILIEEDYKSLRDSIDSLRF</sequence>
<dbReference type="GO" id="GO:0006898">
    <property type="term" value="P:receptor-mediated endocytosis"/>
    <property type="evidence" value="ECO:0007669"/>
    <property type="project" value="TreeGrafter"/>
</dbReference>
<evidence type="ECO:0000256" key="1">
    <source>
        <dbReference type="PROSITE-ProRule" id="PRU01006"/>
    </source>
</evidence>
<dbReference type="Gene3D" id="1.25.40.10">
    <property type="entry name" value="Tetratricopeptide repeat domain"/>
    <property type="match status" value="2"/>
</dbReference>
<dbReference type="EMBL" id="WTPW01000204">
    <property type="protein sequence ID" value="KAF0535587.1"/>
    <property type="molecule type" value="Genomic_DNA"/>
</dbReference>
<gene>
    <name evidence="2" type="ORF">F8M41_009520</name>
</gene>
<dbReference type="SUPFAM" id="SSF48371">
    <property type="entry name" value="ARM repeat"/>
    <property type="match status" value="1"/>
</dbReference>
<dbReference type="InterPro" id="IPR016024">
    <property type="entry name" value="ARM-type_fold"/>
</dbReference>
<protein>
    <submittedName>
        <fullName evidence="2">Clathrin heavy chain 1</fullName>
    </submittedName>
</protein>
<name>A0A8H4EQK2_GIGMA</name>
<accession>A0A8H4EQK2</accession>
<evidence type="ECO:0000313" key="3">
    <source>
        <dbReference type="Proteomes" id="UP000439903"/>
    </source>
</evidence>
<dbReference type="GO" id="GO:0006886">
    <property type="term" value="P:intracellular protein transport"/>
    <property type="evidence" value="ECO:0007669"/>
    <property type="project" value="UniProtKB-UniRule"/>
</dbReference>
<dbReference type="GO" id="GO:0071439">
    <property type="term" value="C:clathrin complex"/>
    <property type="evidence" value="ECO:0007669"/>
    <property type="project" value="TreeGrafter"/>
</dbReference>
<dbReference type="OrthoDB" id="2441259at2759"/>
<feature type="non-terminal residue" evidence="2">
    <location>
        <position position="1"/>
    </location>
</feature>
<reference evidence="2 3" key="1">
    <citation type="journal article" date="2019" name="Environ. Microbiol.">
        <title>At the nexus of three kingdoms: the genome of the mycorrhizal fungus Gigaspora margarita provides insights into plant, endobacterial and fungal interactions.</title>
        <authorList>
            <person name="Venice F."/>
            <person name="Ghignone S."/>
            <person name="Salvioli di Fossalunga A."/>
            <person name="Amselem J."/>
            <person name="Novero M."/>
            <person name="Xianan X."/>
            <person name="Sedzielewska Toro K."/>
            <person name="Morin E."/>
            <person name="Lipzen A."/>
            <person name="Grigoriev I.V."/>
            <person name="Henrissat B."/>
            <person name="Martin F.M."/>
            <person name="Bonfante P."/>
        </authorList>
    </citation>
    <scope>NUCLEOTIDE SEQUENCE [LARGE SCALE GENOMIC DNA]</scope>
    <source>
        <strain evidence="2 3">BEG34</strain>
    </source>
</reference>
<organism evidence="2 3">
    <name type="scientific">Gigaspora margarita</name>
    <dbReference type="NCBI Taxonomy" id="4874"/>
    <lineage>
        <taxon>Eukaryota</taxon>
        <taxon>Fungi</taxon>
        <taxon>Fungi incertae sedis</taxon>
        <taxon>Mucoromycota</taxon>
        <taxon>Glomeromycotina</taxon>
        <taxon>Glomeromycetes</taxon>
        <taxon>Diversisporales</taxon>
        <taxon>Gigasporaceae</taxon>
        <taxon>Gigaspora</taxon>
    </lineage>
</organism>